<dbReference type="Gene3D" id="3.90.1720.10">
    <property type="entry name" value="endopeptidase domain like (from Nostoc punctiforme)"/>
    <property type="match status" value="1"/>
</dbReference>
<protein>
    <recommendedName>
        <fullName evidence="3">CHAP domain-containing protein</fullName>
    </recommendedName>
</protein>
<name>A0A837F7T1_9ENTR</name>
<reference evidence="1 2" key="1">
    <citation type="submission" date="2015-03" db="EMBL/GenBank/DDBJ databases">
        <authorList>
            <person name="McCorrison J."/>
            <person name="Sanka R."/>
            <person name="Adams M."/>
            <person name="Brinkac L."/>
            <person name="Nierman W."/>
            <person name="Sutton G."/>
            <person name="Nelson K."/>
            <person name="Kiedrowski L."/>
            <person name="Guerrero D."/>
            <person name="Bonomo R."/>
        </authorList>
    </citation>
    <scope>NUCLEOTIDE SEQUENCE [LARGE SCALE GENOMIC DNA]</scope>
    <source>
        <strain evidence="1 2">39373</strain>
    </source>
</reference>
<dbReference type="EMBL" id="JZYN01000025">
    <property type="protein sequence ID" value="KJM65106.1"/>
    <property type="molecule type" value="Genomic_DNA"/>
</dbReference>
<gene>
    <name evidence="1" type="ORF">SS59_18400</name>
</gene>
<dbReference type="Proteomes" id="UP000033679">
    <property type="component" value="Unassembled WGS sequence"/>
</dbReference>
<evidence type="ECO:0008006" key="3">
    <source>
        <dbReference type="Google" id="ProtNLM"/>
    </source>
</evidence>
<comment type="caution">
    <text evidence="1">The sequence shown here is derived from an EMBL/GenBank/DDBJ whole genome shotgun (WGS) entry which is preliminary data.</text>
</comment>
<dbReference type="RefSeq" id="WP_032628178.1">
    <property type="nucleotide sequence ID" value="NZ_CP129636.1"/>
</dbReference>
<organism evidence="1 2">
    <name type="scientific">Enterobacter hormaechei subsp. xiangfangensis</name>
    <dbReference type="NCBI Taxonomy" id="1296536"/>
    <lineage>
        <taxon>Bacteria</taxon>
        <taxon>Pseudomonadati</taxon>
        <taxon>Pseudomonadota</taxon>
        <taxon>Gammaproteobacteria</taxon>
        <taxon>Enterobacterales</taxon>
        <taxon>Enterobacteriaceae</taxon>
        <taxon>Enterobacter</taxon>
        <taxon>Enterobacter cloacae complex</taxon>
    </lineage>
</organism>
<sequence>MSWNKDVAVSYLRSHALGHSHSECAKFTRLAILAGGVKVPNTDYAKDYGAELLRAGFRELPPGSTLIAGDVAVIQPYPGGNGIGHMTMYDGTQWISDFVQKSMYPGPGYRKMQPSFKIYRMH</sequence>
<evidence type="ECO:0000313" key="1">
    <source>
        <dbReference type="EMBL" id="KJM65106.1"/>
    </source>
</evidence>
<evidence type="ECO:0000313" key="2">
    <source>
        <dbReference type="Proteomes" id="UP000033679"/>
    </source>
</evidence>
<accession>A0A837F7T1</accession>
<proteinExistence type="predicted"/>
<dbReference type="AlphaFoldDB" id="A0A837F7T1"/>